<feature type="compositionally biased region" description="Polar residues" evidence="3">
    <location>
        <begin position="73"/>
        <end position="82"/>
    </location>
</feature>
<accession>A0A177CBW0</accession>
<dbReference type="EMBL" id="KV441553">
    <property type="protein sequence ID" value="OAG05154.1"/>
    <property type="molecule type" value="Genomic_DNA"/>
</dbReference>
<feature type="region of interest" description="Disordered" evidence="3">
    <location>
        <begin position="17"/>
        <end position="159"/>
    </location>
</feature>
<name>A0A177CBW0_9PLEO</name>
<evidence type="ECO:0000256" key="3">
    <source>
        <dbReference type="SAM" id="MobiDB-lite"/>
    </source>
</evidence>
<feature type="compositionally biased region" description="Basic and acidic residues" evidence="3">
    <location>
        <begin position="44"/>
        <end position="56"/>
    </location>
</feature>
<dbReference type="GeneID" id="28771041"/>
<proteinExistence type="inferred from homology"/>
<evidence type="ECO:0000256" key="2">
    <source>
        <dbReference type="ARBA" id="ARBA00022170"/>
    </source>
</evidence>
<reference evidence="4 5" key="1">
    <citation type="submission" date="2016-05" db="EMBL/GenBank/DDBJ databases">
        <title>Comparative analysis of secretome profiles of manganese(II)-oxidizing ascomycete fungi.</title>
        <authorList>
            <consortium name="DOE Joint Genome Institute"/>
            <person name="Zeiner C.A."/>
            <person name="Purvine S.O."/>
            <person name="Zink E.M."/>
            <person name="Wu S."/>
            <person name="Pasa-Tolic L."/>
            <person name="Chaput D.L."/>
            <person name="Haridas S."/>
            <person name="Grigoriev I.V."/>
            <person name="Santelli C.M."/>
            <person name="Hansel C.M."/>
        </authorList>
    </citation>
    <scope>NUCLEOTIDE SEQUENCE [LARGE SCALE GENOMIC DNA]</scope>
    <source>
        <strain evidence="4 5">AP3s5-JAC2a</strain>
    </source>
</reference>
<sequence length="159" mass="17463">MQSTRTLLRLPRHLSRRAIPFRALSTTTPRLSAPFPTTPAPPRLPKEEQEIFDRLQKQSTGAFSTPRDESAATPATPTSVSFSAADVRARINQSPDSSAGEVRRIPEGEEVHPNLRRGAPPEFEGDVNPRTGEVGGPKVEPQRWGATGDYSYNGRVTDF</sequence>
<dbReference type="FunCoup" id="A0A177CBW0">
    <property type="interactions" value="71"/>
</dbReference>
<dbReference type="RefSeq" id="XP_018035519.1">
    <property type="nucleotide sequence ID" value="XM_018187555.1"/>
</dbReference>
<dbReference type="AlphaFoldDB" id="A0A177CBW0"/>
<dbReference type="OrthoDB" id="201362at2759"/>
<evidence type="ECO:0000313" key="4">
    <source>
        <dbReference type="EMBL" id="OAG05154.1"/>
    </source>
</evidence>
<dbReference type="GO" id="GO:0005739">
    <property type="term" value="C:mitochondrion"/>
    <property type="evidence" value="ECO:0007669"/>
    <property type="project" value="TreeGrafter"/>
</dbReference>
<dbReference type="InterPro" id="IPR012875">
    <property type="entry name" value="SDHF4"/>
</dbReference>
<evidence type="ECO:0000313" key="5">
    <source>
        <dbReference type="Proteomes" id="UP000077069"/>
    </source>
</evidence>
<dbReference type="PANTHER" id="PTHR28524:SF3">
    <property type="entry name" value="SUCCINATE DEHYDROGENASE ASSEMBLY FACTOR 4, MITOCHONDRIAL"/>
    <property type="match status" value="1"/>
</dbReference>
<feature type="compositionally biased region" description="Basic and acidic residues" evidence="3">
    <location>
        <begin position="101"/>
        <end position="113"/>
    </location>
</feature>
<organism evidence="4 5">
    <name type="scientific">Paraphaeosphaeria sporulosa</name>
    <dbReference type="NCBI Taxonomy" id="1460663"/>
    <lineage>
        <taxon>Eukaryota</taxon>
        <taxon>Fungi</taxon>
        <taxon>Dikarya</taxon>
        <taxon>Ascomycota</taxon>
        <taxon>Pezizomycotina</taxon>
        <taxon>Dothideomycetes</taxon>
        <taxon>Pleosporomycetidae</taxon>
        <taxon>Pleosporales</taxon>
        <taxon>Massarineae</taxon>
        <taxon>Didymosphaeriaceae</taxon>
        <taxon>Paraphaeosphaeria</taxon>
    </lineage>
</organism>
<dbReference type="PANTHER" id="PTHR28524">
    <property type="entry name" value="SUCCINATE DEHYDROGENASE ASSEMBLY FACTOR 4, MITOCHONDRIAL"/>
    <property type="match status" value="1"/>
</dbReference>
<dbReference type="Pfam" id="PF07896">
    <property type="entry name" value="DUF1674"/>
    <property type="match status" value="1"/>
</dbReference>
<evidence type="ECO:0000256" key="1">
    <source>
        <dbReference type="ARBA" id="ARBA00005701"/>
    </source>
</evidence>
<dbReference type="InParanoid" id="A0A177CBW0"/>
<gene>
    <name evidence="4" type="ORF">CC84DRAFT_828888</name>
</gene>
<comment type="similarity">
    <text evidence="1">Belongs to the SDHAF4 family.</text>
</comment>
<keyword evidence="5" id="KW-1185">Reference proteome</keyword>
<dbReference type="GO" id="GO:0034553">
    <property type="term" value="P:mitochondrial respiratory chain complex II assembly"/>
    <property type="evidence" value="ECO:0007669"/>
    <property type="project" value="TreeGrafter"/>
</dbReference>
<dbReference type="Proteomes" id="UP000077069">
    <property type="component" value="Unassembled WGS sequence"/>
</dbReference>
<dbReference type="STRING" id="1460663.A0A177CBW0"/>
<protein>
    <recommendedName>
        <fullName evidence="2">Succinate dehydrogenase assembly factor 4, mitochondrial</fullName>
    </recommendedName>
</protein>